<organism evidence="1 2">
    <name type="scientific">Rhynchophorus ferrugineus</name>
    <name type="common">Red palm weevil</name>
    <name type="synonym">Curculio ferrugineus</name>
    <dbReference type="NCBI Taxonomy" id="354439"/>
    <lineage>
        <taxon>Eukaryota</taxon>
        <taxon>Metazoa</taxon>
        <taxon>Ecdysozoa</taxon>
        <taxon>Arthropoda</taxon>
        <taxon>Hexapoda</taxon>
        <taxon>Insecta</taxon>
        <taxon>Pterygota</taxon>
        <taxon>Neoptera</taxon>
        <taxon>Endopterygota</taxon>
        <taxon>Coleoptera</taxon>
        <taxon>Polyphaga</taxon>
        <taxon>Cucujiformia</taxon>
        <taxon>Curculionidae</taxon>
        <taxon>Dryophthorinae</taxon>
        <taxon>Rhynchophorus</taxon>
    </lineage>
</organism>
<evidence type="ECO:0000313" key="1">
    <source>
        <dbReference type="EMBL" id="KAF7279363.1"/>
    </source>
</evidence>
<protein>
    <submittedName>
        <fullName evidence="1">Uncharacterized protein</fullName>
    </submittedName>
</protein>
<sequence length="95" mass="10931">MQAMLPAEILYSRTEMFKFSGFKIWKNKGKGRIGNVSCQIYNISFSTTPNRYQHMPKFNDNREENNSCFVGSSQVINEVFSSRIVEKILVPGKIC</sequence>
<evidence type="ECO:0000313" key="2">
    <source>
        <dbReference type="Proteomes" id="UP000625711"/>
    </source>
</evidence>
<gene>
    <name evidence="1" type="ORF">GWI33_007341</name>
</gene>
<reference evidence="1" key="1">
    <citation type="submission" date="2020-08" db="EMBL/GenBank/DDBJ databases">
        <title>Genome sequencing and assembly of the red palm weevil Rhynchophorus ferrugineus.</title>
        <authorList>
            <person name="Dias G.B."/>
            <person name="Bergman C.M."/>
            <person name="Manee M."/>
        </authorList>
    </citation>
    <scope>NUCLEOTIDE SEQUENCE</scope>
    <source>
        <strain evidence="1">AA-2017</strain>
        <tissue evidence="1">Whole larva</tissue>
    </source>
</reference>
<accession>A0A834IJ08</accession>
<keyword evidence="2" id="KW-1185">Reference proteome</keyword>
<dbReference type="EMBL" id="JAACXV010000366">
    <property type="protein sequence ID" value="KAF7279363.1"/>
    <property type="molecule type" value="Genomic_DNA"/>
</dbReference>
<proteinExistence type="predicted"/>
<comment type="caution">
    <text evidence="1">The sequence shown here is derived from an EMBL/GenBank/DDBJ whole genome shotgun (WGS) entry which is preliminary data.</text>
</comment>
<dbReference type="AlphaFoldDB" id="A0A834IJ08"/>
<dbReference type="Proteomes" id="UP000625711">
    <property type="component" value="Unassembled WGS sequence"/>
</dbReference>
<name>A0A834IJ08_RHYFE</name>